<gene>
    <name evidence="3" type="ORF">E4K67_04240</name>
</gene>
<dbReference type="GO" id="GO:0003677">
    <property type="term" value="F:DNA binding"/>
    <property type="evidence" value="ECO:0007669"/>
    <property type="project" value="InterPro"/>
</dbReference>
<dbReference type="InterPro" id="IPR013762">
    <property type="entry name" value="Integrase-like_cat_sf"/>
</dbReference>
<dbReference type="InterPro" id="IPR002104">
    <property type="entry name" value="Integrase_catalytic"/>
</dbReference>
<sequence length="77" mass="8691">MEKEYFGISISRCVNNSRPLVESIKPHQLCHFFCSNALEKGFTVAEVANIAGHSNIHTTLRYTNPSHTKMIEKVNSL</sequence>
<comment type="caution">
    <text evidence="3">The sequence shown here is derived from an EMBL/GenBank/DDBJ whole genome shotgun (WGS) entry which is preliminary data.</text>
</comment>
<dbReference type="EMBL" id="SPQQ01000002">
    <property type="protein sequence ID" value="TGE39381.1"/>
    <property type="molecule type" value="Genomic_DNA"/>
</dbReference>
<keyword evidence="1" id="KW-0233">DNA recombination</keyword>
<protein>
    <submittedName>
        <fullName evidence="3">Site-specific integrase</fullName>
    </submittedName>
</protein>
<proteinExistence type="predicted"/>
<dbReference type="AlphaFoldDB" id="A0A4Z0R880"/>
<name>A0A4Z0R880_9FIRM</name>
<evidence type="ECO:0000313" key="4">
    <source>
        <dbReference type="Proteomes" id="UP000298460"/>
    </source>
</evidence>
<feature type="domain" description="Tyr recombinase" evidence="2">
    <location>
        <begin position="21"/>
        <end position="66"/>
    </location>
</feature>
<reference evidence="3 4" key="1">
    <citation type="submission" date="2019-03" db="EMBL/GenBank/DDBJ databases">
        <title>Draft Genome Sequence of Desulfosporosinus fructosivorans Strain 63.6F, Isolated from Marine Sediment in the Baltic Sea.</title>
        <authorList>
            <person name="Hausmann B."/>
            <person name="Vandieken V."/>
            <person name="Pjevac P."/>
            <person name="Schreck K."/>
            <person name="Herbold C.W."/>
            <person name="Loy A."/>
        </authorList>
    </citation>
    <scope>NUCLEOTIDE SEQUENCE [LARGE SCALE GENOMIC DNA]</scope>
    <source>
        <strain evidence="3 4">63.6F</strain>
    </source>
</reference>
<dbReference type="Proteomes" id="UP000298460">
    <property type="component" value="Unassembled WGS sequence"/>
</dbReference>
<evidence type="ECO:0000313" key="3">
    <source>
        <dbReference type="EMBL" id="TGE39381.1"/>
    </source>
</evidence>
<dbReference type="GO" id="GO:0015074">
    <property type="term" value="P:DNA integration"/>
    <property type="evidence" value="ECO:0007669"/>
    <property type="project" value="InterPro"/>
</dbReference>
<evidence type="ECO:0000256" key="1">
    <source>
        <dbReference type="ARBA" id="ARBA00023172"/>
    </source>
</evidence>
<keyword evidence="4" id="KW-1185">Reference proteome</keyword>
<dbReference type="GO" id="GO:0006310">
    <property type="term" value="P:DNA recombination"/>
    <property type="evidence" value="ECO:0007669"/>
    <property type="project" value="UniProtKB-KW"/>
</dbReference>
<dbReference type="Gene3D" id="1.10.443.10">
    <property type="entry name" value="Intergrase catalytic core"/>
    <property type="match status" value="1"/>
</dbReference>
<organism evidence="3 4">
    <name type="scientific">Desulfosporosinus fructosivorans</name>
    <dbReference type="NCBI Taxonomy" id="2018669"/>
    <lineage>
        <taxon>Bacteria</taxon>
        <taxon>Bacillati</taxon>
        <taxon>Bacillota</taxon>
        <taxon>Clostridia</taxon>
        <taxon>Eubacteriales</taxon>
        <taxon>Desulfitobacteriaceae</taxon>
        <taxon>Desulfosporosinus</taxon>
    </lineage>
</organism>
<evidence type="ECO:0000259" key="2">
    <source>
        <dbReference type="Pfam" id="PF00589"/>
    </source>
</evidence>
<dbReference type="SUPFAM" id="SSF56349">
    <property type="entry name" value="DNA breaking-rejoining enzymes"/>
    <property type="match status" value="1"/>
</dbReference>
<dbReference type="OrthoDB" id="9771888at2"/>
<dbReference type="Pfam" id="PF00589">
    <property type="entry name" value="Phage_integrase"/>
    <property type="match status" value="1"/>
</dbReference>
<dbReference type="InterPro" id="IPR011010">
    <property type="entry name" value="DNA_brk_join_enz"/>
</dbReference>
<accession>A0A4Z0R880</accession>
<dbReference type="CDD" id="cd00397">
    <property type="entry name" value="DNA_BRE_C"/>
    <property type="match status" value="1"/>
</dbReference>